<dbReference type="Gene3D" id="2.130.10.10">
    <property type="entry name" value="YVTN repeat-like/Quinoprotein amine dehydrogenase"/>
    <property type="match status" value="2"/>
</dbReference>
<evidence type="ECO:0000256" key="2">
    <source>
        <dbReference type="ARBA" id="ARBA00022737"/>
    </source>
</evidence>
<dbReference type="InParanoid" id="A0A0V0QEL5"/>
<organism evidence="5 6">
    <name type="scientific">Pseudocohnilembus persalinus</name>
    <name type="common">Ciliate</name>
    <dbReference type="NCBI Taxonomy" id="266149"/>
    <lineage>
        <taxon>Eukaryota</taxon>
        <taxon>Sar</taxon>
        <taxon>Alveolata</taxon>
        <taxon>Ciliophora</taxon>
        <taxon>Intramacronucleata</taxon>
        <taxon>Oligohymenophorea</taxon>
        <taxon>Scuticociliatia</taxon>
        <taxon>Philasterida</taxon>
        <taxon>Pseudocohnilembidae</taxon>
        <taxon>Pseudocohnilembus</taxon>
    </lineage>
</organism>
<keyword evidence="2" id="KW-0677">Repeat</keyword>
<sequence>MQDLTDIIRTSQDLLLITAQDNQKLTLLDPKTLAPLEQYVDDSYPIKFTLEISNKFGHILSFQATNQILNIWNLNNKRLLYRIRVPEKLTSTCLTNSELFFIGGGIQGNIYVWHTLTGSLLRKFKGSQKKINKILVSPDDGTLIVGGEDGIINVFKLNEVFCQNNLLFRDTNKASGSEIRPSQQLLGHTDKLSDMQLGNCNSRLYSVSKDKTLIIWDFIKGGKLTQISCESEIKCLAVHYSEQYVYLGCANSKIYQVRVSEQDNYKTLLVQDPIFAGSQSNGNQQQLNKWKQKVFDGHKAEVECLQILQENNQLISASKDGQLLFWNFEGQIVKKFSQYTTPITNIKLFSRPLEYSSIKSQTTHTTVKRNVSFKPFQKFEKSYYQMVQQQKIESNENDQQNQQQKQQELQKLDLDKFIKANGITKKIKKQKQTNKNEVMSKFINTFRKMMNQGQSGSGGLGQLNKENQDQQLSLQDIEQLIKENQALKLKNHQLFSNQFKNTRKIVNNASLK</sequence>
<dbReference type="PROSITE" id="PS50294">
    <property type="entry name" value="WD_REPEATS_REGION"/>
    <property type="match status" value="1"/>
</dbReference>
<accession>A0A0V0QEL5</accession>
<dbReference type="GO" id="GO:0006261">
    <property type="term" value="P:DNA-templated DNA replication"/>
    <property type="evidence" value="ECO:0007669"/>
    <property type="project" value="TreeGrafter"/>
</dbReference>
<dbReference type="InterPro" id="IPR001680">
    <property type="entry name" value="WD40_rpt"/>
</dbReference>
<dbReference type="PROSITE" id="PS00678">
    <property type="entry name" value="WD_REPEATS_1"/>
    <property type="match status" value="1"/>
</dbReference>
<dbReference type="GO" id="GO:0005656">
    <property type="term" value="C:nuclear pre-replicative complex"/>
    <property type="evidence" value="ECO:0007669"/>
    <property type="project" value="TreeGrafter"/>
</dbReference>
<gene>
    <name evidence="5" type="ORF">PPERSA_00857</name>
</gene>
<dbReference type="PANTHER" id="PTHR18763:SF0">
    <property type="entry name" value="WD REPEAT-CONTAINING PROTEIN 18"/>
    <property type="match status" value="1"/>
</dbReference>
<protein>
    <submittedName>
        <fullName evidence="5">Quinonprotein alcohol dehydrogenase-like superfamily</fullName>
    </submittedName>
</protein>
<reference evidence="5 6" key="1">
    <citation type="journal article" date="2015" name="Sci. Rep.">
        <title>Genome of the facultative scuticociliatosis pathogen Pseudocohnilembus persalinus provides insight into its virulence through horizontal gene transfer.</title>
        <authorList>
            <person name="Xiong J."/>
            <person name="Wang G."/>
            <person name="Cheng J."/>
            <person name="Tian M."/>
            <person name="Pan X."/>
            <person name="Warren A."/>
            <person name="Jiang C."/>
            <person name="Yuan D."/>
            <person name="Miao W."/>
        </authorList>
    </citation>
    <scope>NUCLEOTIDE SEQUENCE [LARGE SCALE GENOMIC DNA]</scope>
    <source>
        <strain evidence="5">36N120E</strain>
    </source>
</reference>
<feature type="repeat" description="WD" evidence="3">
    <location>
        <begin position="295"/>
        <end position="329"/>
    </location>
</feature>
<evidence type="ECO:0000256" key="4">
    <source>
        <dbReference type="SAM" id="Coils"/>
    </source>
</evidence>
<dbReference type="Proteomes" id="UP000054937">
    <property type="component" value="Unassembled WGS sequence"/>
</dbReference>
<evidence type="ECO:0000313" key="5">
    <source>
        <dbReference type="EMBL" id="KRX00630.1"/>
    </source>
</evidence>
<feature type="coiled-coil region" evidence="4">
    <location>
        <begin position="460"/>
        <end position="497"/>
    </location>
</feature>
<keyword evidence="4" id="KW-0175">Coiled coil</keyword>
<dbReference type="EMBL" id="LDAU01000183">
    <property type="protein sequence ID" value="KRX00630.1"/>
    <property type="molecule type" value="Genomic_DNA"/>
</dbReference>
<evidence type="ECO:0000256" key="1">
    <source>
        <dbReference type="ARBA" id="ARBA00022574"/>
    </source>
</evidence>
<evidence type="ECO:0000313" key="6">
    <source>
        <dbReference type="Proteomes" id="UP000054937"/>
    </source>
</evidence>
<dbReference type="GO" id="GO:0120330">
    <property type="term" value="C:rixosome complex"/>
    <property type="evidence" value="ECO:0007669"/>
    <property type="project" value="TreeGrafter"/>
</dbReference>
<dbReference type="InterPro" id="IPR011047">
    <property type="entry name" value="Quinoprotein_ADH-like_sf"/>
</dbReference>
<dbReference type="GO" id="GO:0006364">
    <property type="term" value="P:rRNA processing"/>
    <property type="evidence" value="ECO:0007669"/>
    <property type="project" value="TreeGrafter"/>
</dbReference>
<dbReference type="OrthoDB" id="287176at2759"/>
<dbReference type="SUPFAM" id="SSF50998">
    <property type="entry name" value="Quinoprotein alcohol dehydrogenase-like"/>
    <property type="match status" value="1"/>
</dbReference>
<dbReference type="InterPro" id="IPR019775">
    <property type="entry name" value="WD40_repeat_CS"/>
</dbReference>
<keyword evidence="1 3" id="KW-0853">WD repeat</keyword>
<proteinExistence type="predicted"/>
<comment type="caution">
    <text evidence="5">The sequence shown here is derived from an EMBL/GenBank/DDBJ whole genome shotgun (WGS) entry which is preliminary data.</text>
</comment>
<dbReference type="Pfam" id="PF00400">
    <property type="entry name" value="WD40"/>
    <property type="match status" value="3"/>
</dbReference>
<dbReference type="PANTHER" id="PTHR18763">
    <property type="entry name" value="WD-REPEAT PROTEIN 18"/>
    <property type="match status" value="1"/>
</dbReference>
<keyword evidence="6" id="KW-1185">Reference proteome</keyword>
<dbReference type="InterPro" id="IPR015943">
    <property type="entry name" value="WD40/YVTN_repeat-like_dom_sf"/>
</dbReference>
<dbReference type="InterPro" id="IPR045227">
    <property type="entry name" value="WDR18/Ipi3/RID3"/>
</dbReference>
<dbReference type="PROSITE" id="PS50082">
    <property type="entry name" value="WD_REPEATS_2"/>
    <property type="match status" value="2"/>
</dbReference>
<dbReference type="AlphaFoldDB" id="A0A0V0QEL5"/>
<name>A0A0V0QEL5_PSEPJ</name>
<feature type="repeat" description="WD" evidence="3">
    <location>
        <begin position="185"/>
        <end position="226"/>
    </location>
</feature>
<dbReference type="OMA" id="RHCIDRI"/>
<evidence type="ECO:0000256" key="3">
    <source>
        <dbReference type="PROSITE-ProRule" id="PRU00221"/>
    </source>
</evidence>
<dbReference type="SMART" id="SM00320">
    <property type="entry name" value="WD40"/>
    <property type="match status" value="5"/>
</dbReference>